<keyword evidence="2" id="KW-0812">Transmembrane</keyword>
<dbReference type="InterPro" id="IPR011990">
    <property type="entry name" value="TPR-like_helical_dom_sf"/>
</dbReference>
<accession>A0A1N7BTV0</accession>
<keyword evidence="4" id="KW-1185">Reference proteome</keyword>
<dbReference type="PANTHER" id="PTHR12558">
    <property type="entry name" value="CELL DIVISION CYCLE 16,23,27"/>
    <property type="match status" value="1"/>
</dbReference>
<feature type="transmembrane region" description="Helical" evidence="2">
    <location>
        <begin position="543"/>
        <end position="567"/>
    </location>
</feature>
<name>A0A1N7BTV0_9ACTN</name>
<feature type="repeat" description="TPR" evidence="1">
    <location>
        <begin position="268"/>
        <end position="301"/>
    </location>
</feature>
<feature type="repeat" description="TPR" evidence="1">
    <location>
        <begin position="90"/>
        <end position="123"/>
    </location>
</feature>
<dbReference type="STRING" id="58117.SAMN05421833_110176"/>
<keyword evidence="1" id="KW-0802">TPR repeat</keyword>
<dbReference type="SMART" id="SM00028">
    <property type="entry name" value="TPR"/>
    <property type="match status" value="7"/>
</dbReference>
<reference evidence="4" key="1">
    <citation type="submission" date="2017-01" db="EMBL/GenBank/DDBJ databases">
        <authorList>
            <person name="Varghese N."/>
            <person name="Submissions S."/>
        </authorList>
    </citation>
    <scope>NUCLEOTIDE SEQUENCE [LARGE SCALE GENOMIC DNA]</scope>
    <source>
        <strain evidence="4">ATCC 12950</strain>
    </source>
</reference>
<dbReference type="PANTHER" id="PTHR12558:SF33">
    <property type="entry name" value="BLL7664 PROTEIN"/>
    <property type="match status" value="1"/>
</dbReference>
<gene>
    <name evidence="3" type="ORF">SAMN05421833_110176</name>
</gene>
<evidence type="ECO:0000313" key="4">
    <source>
        <dbReference type="Proteomes" id="UP000186096"/>
    </source>
</evidence>
<evidence type="ECO:0000256" key="1">
    <source>
        <dbReference type="PROSITE-ProRule" id="PRU00339"/>
    </source>
</evidence>
<protein>
    <submittedName>
        <fullName evidence="3">Flp pilus assembly protein TadD, contains TPR repeats</fullName>
    </submittedName>
</protein>
<evidence type="ECO:0000256" key="2">
    <source>
        <dbReference type="SAM" id="Phobius"/>
    </source>
</evidence>
<dbReference type="PROSITE" id="PS50005">
    <property type="entry name" value="TPR"/>
    <property type="match status" value="2"/>
</dbReference>
<feature type="transmembrane region" description="Helical" evidence="2">
    <location>
        <begin position="515"/>
        <end position="537"/>
    </location>
</feature>
<dbReference type="PROSITE" id="PS50293">
    <property type="entry name" value="TPR_REGION"/>
    <property type="match status" value="1"/>
</dbReference>
<dbReference type="Pfam" id="PF13432">
    <property type="entry name" value="TPR_16"/>
    <property type="match status" value="3"/>
</dbReference>
<dbReference type="RefSeq" id="WP_208865568.1">
    <property type="nucleotide sequence ID" value="NZ_FTNI01000010.1"/>
</dbReference>
<dbReference type="AlphaFoldDB" id="A0A1N7BTV0"/>
<dbReference type="Pfam" id="PF14559">
    <property type="entry name" value="TPR_19"/>
    <property type="match status" value="1"/>
</dbReference>
<evidence type="ECO:0000313" key="3">
    <source>
        <dbReference type="EMBL" id="SIR54740.1"/>
    </source>
</evidence>
<keyword evidence="2" id="KW-0472">Membrane</keyword>
<organism evidence="3 4">
    <name type="scientific">Microbispora rosea</name>
    <dbReference type="NCBI Taxonomy" id="58117"/>
    <lineage>
        <taxon>Bacteria</taxon>
        <taxon>Bacillati</taxon>
        <taxon>Actinomycetota</taxon>
        <taxon>Actinomycetes</taxon>
        <taxon>Streptosporangiales</taxon>
        <taxon>Streptosporangiaceae</taxon>
        <taxon>Microbispora</taxon>
    </lineage>
</organism>
<dbReference type="Gene3D" id="1.25.40.10">
    <property type="entry name" value="Tetratricopeptide repeat domain"/>
    <property type="match status" value="2"/>
</dbReference>
<dbReference type="Proteomes" id="UP000186096">
    <property type="component" value="Unassembled WGS sequence"/>
</dbReference>
<keyword evidence="2" id="KW-1133">Transmembrane helix</keyword>
<dbReference type="EMBL" id="FTNI01000010">
    <property type="protein sequence ID" value="SIR54740.1"/>
    <property type="molecule type" value="Genomic_DNA"/>
</dbReference>
<dbReference type="InterPro" id="IPR019734">
    <property type="entry name" value="TPR_rpt"/>
</dbReference>
<feature type="non-terminal residue" evidence="3">
    <location>
        <position position="1"/>
    </location>
</feature>
<sequence>ARRYQEAHQAATEALQHHPNDPDLHVTIATLNSAQARYEDALRCCELAITFSPGHERAIEGQVYVLRQLGHFDRAEQVAKSALNQNHCSVSLYTELGRVYDAQLKFDAALASFASALELDPNDTEVNIARSATLRSLRRWSLAERDISRLRQVKLHDLDLLAELGWIYHDQGLLGEAERKFKDLLEKAVSEEEKALAHQCLGWVAFAADNFPGAELEFREALSQQPGDESHLLAVAWSLARQGSKERWREAQEIIYSIEGRRPISISTSAQICLGVLSFKLGSPASAEHHFKKALEIDPFHASHTDLGALYAQIGRDDEAEAQLSKAIERDWYDVAAHIELGSLALRKGDDHLRDAEREFRRSLGIEPVSADAAVGLAQVLIRHGDESEAETVLRSVLVSQNRTQRWRLHLALARLLIQRGDKSQNSDLHAEAYAHAQHAIEVAPDREADPHYVAGIAQHRIGSSLVDGAGRLGYRRRAVQHLRQCLKRDPAHIEAQRSLQIIEREMKASRPAVWGGYAIATISFSLLAVMWTSFFVGNKVTAVMVTTATPILAGMFTIAVLLPALIRFKLPGFEADLQAGSSVVAPGPTGDVTFGPGRFTVTFGPKGQLSRREAPLQN</sequence>
<dbReference type="SUPFAM" id="SSF48452">
    <property type="entry name" value="TPR-like"/>
    <property type="match status" value="3"/>
</dbReference>
<proteinExistence type="predicted"/>